<dbReference type="InterPro" id="IPR050119">
    <property type="entry name" value="CCR1-9-like"/>
</dbReference>
<dbReference type="GO" id="GO:0007204">
    <property type="term" value="P:positive regulation of cytosolic calcium ion concentration"/>
    <property type="evidence" value="ECO:0007669"/>
    <property type="project" value="TreeGrafter"/>
</dbReference>
<keyword evidence="14" id="KW-1185">Reference proteome</keyword>
<dbReference type="PANTHER" id="PTHR10489">
    <property type="entry name" value="CELL ADHESION MOLECULE"/>
    <property type="match status" value="1"/>
</dbReference>
<keyword evidence="3 10" id="KW-0812">Transmembrane</keyword>
<evidence type="ECO:0000313" key="14">
    <source>
        <dbReference type="Proteomes" id="UP000823561"/>
    </source>
</evidence>
<evidence type="ECO:0000256" key="7">
    <source>
        <dbReference type="ARBA" id="ARBA00023170"/>
    </source>
</evidence>
<keyword evidence="6 11" id="KW-0472">Membrane</keyword>
<dbReference type="PROSITE" id="PS00237">
    <property type="entry name" value="G_PROTEIN_RECEP_F1_1"/>
    <property type="match status" value="1"/>
</dbReference>
<sequence length="371" mass="42199">MDDFLTTPMETPKGDDYLTITDDYSTGTDDYSDFSSCDKSSVREFRKYYEPPLYAVIVFLGVVGNLLVLWIYVHFKSRKKTMTDVYLMNLAIADLMFLMTLPLWASDALQGWTFGSLLCKITSACYKINFFSSMLLLTCISVDRYIVIVQTTKAQNSKTTRLLCSKLVCLIVWLLAVFLAVPEFIFAGTKDNPEDSSWKFCTLVYWGNDHNRTKIMVLVLQIFMGFYVPLVVMFFCYSCIILTLMKTRNFEKHKALRVILAVVAVFVLSQLPYNAMLIVEATQAANITITSCDGSQNFDIAAQIMKGLAYTHCCLNPFLYVFIGVRFRRDLLKIMQYYGCVSPKSKLSKLYGTPFRASVMSDTDTTQALSL</sequence>
<proteinExistence type="inferred from homology"/>
<evidence type="ECO:0000313" key="13">
    <source>
        <dbReference type="EMBL" id="KAG5286694.1"/>
    </source>
</evidence>
<evidence type="ECO:0000256" key="9">
    <source>
        <dbReference type="ARBA" id="ARBA00023224"/>
    </source>
</evidence>
<dbReference type="Gene3D" id="1.20.1070.10">
    <property type="entry name" value="Rhodopsin 7-helix transmembrane proteins"/>
    <property type="match status" value="1"/>
</dbReference>
<evidence type="ECO:0000256" key="10">
    <source>
        <dbReference type="RuleBase" id="RU000688"/>
    </source>
</evidence>
<dbReference type="FunFam" id="1.20.1070.10:FF:000035">
    <property type="entry name" value="C-C chemokine receptor type 6"/>
    <property type="match status" value="1"/>
</dbReference>
<evidence type="ECO:0000259" key="12">
    <source>
        <dbReference type="PROSITE" id="PS50262"/>
    </source>
</evidence>
<comment type="caution">
    <text evidence="13">The sequence shown here is derived from an EMBL/GenBank/DDBJ whole genome shotgun (WGS) entry which is preliminary data.</text>
</comment>
<dbReference type="PRINTS" id="PR00237">
    <property type="entry name" value="GPCRRHODOPSN"/>
</dbReference>
<dbReference type="GO" id="GO:0019722">
    <property type="term" value="P:calcium-mediated signaling"/>
    <property type="evidence" value="ECO:0007669"/>
    <property type="project" value="TreeGrafter"/>
</dbReference>
<accession>A0AAV6HI16</accession>
<dbReference type="Pfam" id="PF00001">
    <property type="entry name" value="7tm_1"/>
    <property type="match status" value="1"/>
</dbReference>
<dbReference type="SUPFAM" id="SSF81321">
    <property type="entry name" value="Family A G protein-coupled receptor-like"/>
    <property type="match status" value="1"/>
</dbReference>
<dbReference type="GO" id="GO:0006955">
    <property type="term" value="P:immune response"/>
    <property type="evidence" value="ECO:0007669"/>
    <property type="project" value="InterPro"/>
</dbReference>
<dbReference type="GO" id="GO:0016493">
    <property type="term" value="F:C-C chemokine receptor activity"/>
    <property type="evidence" value="ECO:0007669"/>
    <property type="project" value="InterPro"/>
</dbReference>
<dbReference type="GO" id="GO:0009897">
    <property type="term" value="C:external side of plasma membrane"/>
    <property type="evidence" value="ECO:0007669"/>
    <property type="project" value="TreeGrafter"/>
</dbReference>
<keyword evidence="9 10" id="KW-0807">Transducer</keyword>
<dbReference type="AlphaFoldDB" id="A0AAV6HI16"/>
<reference evidence="13 14" key="1">
    <citation type="submission" date="2020-10" db="EMBL/GenBank/DDBJ databases">
        <title>Chromosome-scale genome assembly of the Allis shad, Alosa alosa.</title>
        <authorList>
            <person name="Margot Z."/>
            <person name="Christophe K."/>
            <person name="Cabau C."/>
            <person name="Louis A."/>
            <person name="Berthelot C."/>
            <person name="Parey E."/>
            <person name="Roest Crollius H."/>
            <person name="Montfort J."/>
            <person name="Robinson-Rechavi M."/>
            <person name="Bucao C."/>
            <person name="Bouchez O."/>
            <person name="Gislard M."/>
            <person name="Lluch J."/>
            <person name="Milhes M."/>
            <person name="Lampietro C."/>
            <person name="Lopez Roques C."/>
            <person name="Donnadieu C."/>
            <person name="Braasch I."/>
            <person name="Desvignes T."/>
            <person name="Postlethwait J."/>
            <person name="Bobe J."/>
            <person name="Guiguen Y."/>
        </authorList>
    </citation>
    <scope>NUCLEOTIDE SEQUENCE [LARGE SCALE GENOMIC DNA]</scope>
    <source>
        <strain evidence="13">M-15738</strain>
        <tissue evidence="13">Blood</tissue>
    </source>
</reference>
<feature type="transmembrane region" description="Helical" evidence="11">
    <location>
        <begin position="255"/>
        <end position="273"/>
    </location>
</feature>
<organism evidence="13 14">
    <name type="scientific">Alosa alosa</name>
    <name type="common">allis shad</name>
    <dbReference type="NCBI Taxonomy" id="278164"/>
    <lineage>
        <taxon>Eukaryota</taxon>
        <taxon>Metazoa</taxon>
        <taxon>Chordata</taxon>
        <taxon>Craniata</taxon>
        <taxon>Vertebrata</taxon>
        <taxon>Euteleostomi</taxon>
        <taxon>Actinopterygii</taxon>
        <taxon>Neopterygii</taxon>
        <taxon>Teleostei</taxon>
        <taxon>Clupei</taxon>
        <taxon>Clupeiformes</taxon>
        <taxon>Clupeoidei</taxon>
        <taxon>Clupeidae</taxon>
        <taxon>Alosa</taxon>
    </lineage>
</organism>
<evidence type="ECO:0000256" key="8">
    <source>
        <dbReference type="ARBA" id="ARBA00023180"/>
    </source>
</evidence>
<dbReference type="GO" id="GO:0019957">
    <property type="term" value="F:C-C chemokine binding"/>
    <property type="evidence" value="ECO:0007669"/>
    <property type="project" value="TreeGrafter"/>
</dbReference>
<keyword evidence="4 11" id="KW-1133">Transmembrane helix</keyword>
<evidence type="ECO:0000256" key="5">
    <source>
        <dbReference type="ARBA" id="ARBA00023040"/>
    </source>
</evidence>
<keyword evidence="5 10" id="KW-0297">G-protein coupled receptor</keyword>
<dbReference type="InterPro" id="IPR001718">
    <property type="entry name" value="Chemokine_CCR7"/>
</dbReference>
<dbReference type="PRINTS" id="PR00641">
    <property type="entry name" value="CHEMOKINER7"/>
</dbReference>
<keyword evidence="7 10" id="KW-0675">Receptor</keyword>
<dbReference type="EMBL" id="JADWDJ010000001">
    <property type="protein sequence ID" value="KAG5286694.1"/>
    <property type="molecule type" value="Genomic_DNA"/>
</dbReference>
<keyword evidence="2" id="KW-1003">Cell membrane</keyword>
<evidence type="ECO:0000256" key="3">
    <source>
        <dbReference type="ARBA" id="ARBA00022692"/>
    </source>
</evidence>
<feature type="transmembrane region" description="Helical" evidence="11">
    <location>
        <begin position="167"/>
        <end position="187"/>
    </location>
</feature>
<evidence type="ECO:0000256" key="2">
    <source>
        <dbReference type="ARBA" id="ARBA00022475"/>
    </source>
</evidence>
<dbReference type="PRINTS" id="PR00657">
    <property type="entry name" value="CCCHEMOKINER"/>
</dbReference>
<name>A0AAV6HI16_9TELE</name>
<evidence type="ECO:0000256" key="1">
    <source>
        <dbReference type="ARBA" id="ARBA00004651"/>
    </source>
</evidence>
<feature type="transmembrane region" description="Helical" evidence="11">
    <location>
        <begin position="53"/>
        <end position="73"/>
    </location>
</feature>
<comment type="similarity">
    <text evidence="10">Belongs to the G-protein coupled receptor 1 family.</text>
</comment>
<evidence type="ECO:0000256" key="6">
    <source>
        <dbReference type="ARBA" id="ARBA00023136"/>
    </source>
</evidence>
<comment type="subcellular location">
    <subcellularLocation>
        <location evidence="1">Cell membrane</location>
        <topology evidence="1">Multi-pass membrane protein</topology>
    </subcellularLocation>
</comment>
<dbReference type="PROSITE" id="PS50262">
    <property type="entry name" value="G_PROTEIN_RECEP_F1_2"/>
    <property type="match status" value="1"/>
</dbReference>
<dbReference type="InterPro" id="IPR017452">
    <property type="entry name" value="GPCR_Rhodpsn_7TM"/>
</dbReference>
<dbReference type="GO" id="GO:0060326">
    <property type="term" value="P:cell chemotaxis"/>
    <property type="evidence" value="ECO:0007669"/>
    <property type="project" value="TreeGrafter"/>
</dbReference>
<feature type="transmembrane region" description="Helical" evidence="11">
    <location>
        <begin position="85"/>
        <end position="106"/>
    </location>
</feature>
<feature type="transmembrane region" description="Helical" evidence="11">
    <location>
        <begin position="307"/>
        <end position="327"/>
    </location>
</feature>
<evidence type="ECO:0000256" key="4">
    <source>
        <dbReference type="ARBA" id="ARBA00022989"/>
    </source>
</evidence>
<protein>
    <recommendedName>
        <fullName evidence="12">G-protein coupled receptors family 1 profile domain-containing protein</fullName>
    </recommendedName>
</protein>
<dbReference type="GO" id="GO:0006954">
    <property type="term" value="P:inflammatory response"/>
    <property type="evidence" value="ECO:0007669"/>
    <property type="project" value="InterPro"/>
</dbReference>
<dbReference type="PANTHER" id="PTHR10489:SF664">
    <property type="entry name" value="C-C CHEMOKINE RECEPTOR TYPE 9"/>
    <property type="match status" value="1"/>
</dbReference>
<feature type="domain" description="G-protein coupled receptors family 1 profile" evidence="12">
    <location>
        <begin position="64"/>
        <end position="320"/>
    </location>
</feature>
<gene>
    <name evidence="13" type="ORF">AALO_G00017770</name>
</gene>
<keyword evidence="8" id="KW-0325">Glycoprotein</keyword>
<feature type="transmembrane region" description="Helical" evidence="11">
    <location>
        <begin position="215"/>
        <end position="243"/>
    </location>
</feature>
<dbReference type="InterPro" id="IPR000355">
    <property type="entry name" value="Chemokine_rcpt"/>
</dbReference>
<feature type="transmembrane region" description="Helical" evidence="11">
    <location>
        <begin position="126"/>
        <end position="146"/>
    </location>
</feature>
<dbReference type="InterPro" id="IPR000276">
    <property type="entry name" value="GPCR_Rhodpsn"/>
</dbReference>
<dbReference type="Proteomes" id="UP000823561">
    <property type="component" value="Chromosome 1"/>
</dbReference>
<evidence type="ECO:0000256" key="11">
    <source>
        <dbReference type="SAM" id="Phobius"/>
    </source>
</evidence>